<feature type="transmembrane region" description="Helical" evidence="2">
    <location>
        <begin position="12"/>
        <end position="30"/>
    </location>
</feature>
<evidence type="ECO:0000256" key="2">
    <source>
        <dbReference type="SAM" id="Phobius"/>
    </source>
</evidence>
<organism evidence="3 4">
    <name type="scientific">Podospora fimiseda</name>
    <dbReference type="NCBI Taxonomy" id="252190"/>
    <lineage>
        <taxon>Eukaryota</taxon>
        <taxon>Fungi</taxon>
        <taxon>Dikarya</taxon>
        <taxon>Ascomycota</taxon>
        <taxon>Pezizomycotina</taxon>
        <taxon>Sordariomycetes</taxon>
        <taxon>Sordariomycetidae</taxon>
        <taxon>Sordariales</taxon>
        <taxon>Podosporaceae</taxon>
        <taxon>Podospora</taxon>
    </lineage>
</organism>
<evidence type="ECO:0000256" key="1">
    <source>
        <dbReference type="SAM" id="MobiDB-lite"/>
    </source>
</evidence>
<proteinExistence type="predicted"/>
<gene>
    <name evidence="3" type="ORF">QBC38DRAFT_60238</name>
</gene>
<feature type="compositionally biased region" description="Low complexity" evidence="1">
    <location>
        <begin position="88"/>
        <end position="108"/>
    </location>
</feature>
<feature type="compositionally biased region" description="Low complexity" evidence="1">
    <location>
        <begin position="65"/>
        <end position="75"/>
    </location>
</feature>
<reference evidence="3" key="1">
    <citation type="journal article" date="2023" name="Mol. Phylogenet. Evol.">
        <title>Genome-scale phylogeny and comparative genomics of the fungal order Sordariales.</title>
        <authorList>
            <person name="Hensen N."/>
            <person name="Bonometti L."/>
            <person name="Westerberg I."/>
            <person name="Brannstrom I.O."/>
            <person name="Guillou S."/>
            <person name="Cros-Aarteil S."/>
            <person name="Calhoun S."/>
            <person name="Haridas S."/>
            <person name="Kuo A."/>
            <person name="Mondo S."/>
            <person name="Pangilinan J."/>
            <person name="Riley R."/>
            <person name="LaButti K."/>
            <person name="Andreopoulos B."/>
            <person name="Lipzen A."/>
            <person name="Chen C."/>
            <person name="Yan M."/>
            <person name="Daum C."/>
            <person name="Ng V."/>
            <person name="Clum A."/>
            <person name="Steindorff A."/>
            <person name="Ohm R.A."/>
            <person name="Martin F."/>
            <person name="Silar P."/>
            <person name="Natvig D.O."/>
            <person name="Lalanne C."/>
            <person name="Gautier V."/>
            <person name="Ament-Velasquez S.L."/>
            <person name="Kruys A."/>
            <person name="Hutchinson M.I."/>
            <person name="Powell A.J."/>
            <person name="Barry K."/>
            <person name="Miller A.N."/>
            <person name="Grigoriev I.V."/>
            <person name="Debuchy R."/>
            <person name="Gladieux P."/>
            <person name="Hiltunen Thoren M."/>
            <person name="Johannesson H."/>
        </authorList>
    </citation>
    <scope>NUCLEOTIDE SEQUENCE</scope>
    <source>
        <strain evidence="3">CBS 990.96</strain>
    </source>
</reference>
<keyword evidence="2" id="KW-0472">Membrane</keyword>
<comment type="caution">
    <text evidence="3">The sequence shown here is derived from an EMBL/GenBank/DDBJ whole genome shotgun (WGS) entry which is preliminary data.</text>
</comment>
<name>A0AAN7GNF4_9PEZI</name>
<keyword evidence="2" id="KW-0812">Transmembrane</keyword>
<sequence>MRNVTLNNEIIILLRFLCLTAFALLSMFLSSQTIKARYILPATHFCHDSNKIHLAKMSQYRRRQPAQPYRGQAPRNRQRYQSSESEESSLSISSSESSSNDVSTASSEVTEEINDQYLDSDEDTSVVEDTEENYQEEDYDDDNPQSSVQAFRAGVDDYNYDPRYYQAGYDPRCKRSGSGSSLWDWIKYIINAIAFAVVNVALLAVIVIIFKHMPKIMNHFSPPPLDVSNFRLYEVTTAHDNLVASLDPFNRDPDVDRTLRRHVFKLIKLEKDLLEYPLNTKDSLAQLLESTILLAHQYYTFSDDVGTAINTTIQNDEKFLSAIETYKEAKKEADDKPSGGLGSLFSSTPEGILHAQISDILKSTHTNIEASTRSADHLKKTTKDVYQYYRKLNTLEKLGKDHLQDPTRRPPGGLTGRDWVGPHFKEALKHRDRLFNIKDLRGLRYVLEEIEDLLEKADGNLVKARNAVDKLAVIGRIDPTDLVIKYHPDEMKKVFTKARQELEKARARYAKYHPDAYRTNWEVPDEEAFTALKKWTTKAGVGDKFVFLG</sequence>
<evidence type="ECO:0000313" key="3">
    <source>
        <dbReference type="EMBL" id="KAK4223082.1"/>
    </source>
</evidence>
<evidence type="ECO:0000313" key="4">
    <source>
        <dbReference type="Proteomes" id="UP001301958"/>
    </source>
</evidence>
<protein>
    <submittedName>
        <fullName evidence="3">Uncharacterized protein</fullName>
    </submittedName>
</protein>
<dbReference type="EMBL" id="MU865441">
    <property type="protein sequence ID" value="KAK4223082.1"/>
    <property type="molecule type" value="Genomic_DNA"/>
</dbReference>
<feature type="region of interest" description="Disordered" evidence="1">
    <location>
        <begin position="59"/>
        <end position="147"/>
    </location>
</feature>
<dbReference type="AlphaFoldDB" id="A0AAN7GNF4"/>
<reference evidence="3" key="2">
    <citation type="submission" date="2023-05" db="EMBL/GenBank/DDBJ databases">
        <authorList>
            <consortium name="Lawrence Berkeley National Laboratory"/>
            <person name="Steindorff A."/>
            <person name="Hensen N."/>
            <person name="Bonometti L."/>
            <person name="Westerberg I."/>
            <person name="Brannstrom I.O."/>
            <person name="Guillou S."/>
            <person name="Cros-Aarteil S."/>
            <person name="Calhoun S."/>
            <person name="Haridas S."/>
            <person name="Kuo A."/>
            <person name="Mondo S."/>
            <person name="Pangilinan J."/>
            <person name="Riley R."/>
            <person name="Labutti K."/>
            <person name="Andreopoulos B."/>
            <person name="Lipzen A."/>
            <person name="Chen C."/>
            <person name="Yanf M."/>
            <person name="Daum C."/>
            <person name="Ng V."/>
            <person name="Clum A."/>
            <person name="Ohm R."/>
            <person name="Martin F."/>
            <person name="Silar P."/>
            <person name="Natvig D."/>
            <person name="Lalanne C."/>
            <person name="Gautier V."/>
            <person name="Ament-Velasquez S.L."/>
            <person name="Kruys A."/>
            <person name="Hutchinson M.I."/>
            <person name="Powell A.J."/>
            <person name="Barry K."/>
            <person name="Miller A.N."/>
            <person name="Grigoriev I.V."/>
            <person name="Debuchy R."/>
            <person name="Gladieux P."/>
            <person name="Thoren M.H."/>
            <person name="Johannesson H."/>
        </authorList>
    </citation>
    <scope>NUCLEOTIDE SEQUENCE</scope>
    <source>
        <strain evidence="3">CBS 990.96</strain>
    </source>
</reference>
<feature type="transmembrane region" description="Helical" evidence="2">
    <location>
        <begin position="188"/>
        <end position="210"/>
    </location>
</feature>
<feature type="compositionally biased region" description="Acidic residues" evidence="1">
    <location>
        <begin position="109"/>
        <end position="143"/>
    </location>
</feature>
<dbReference type="Proteomes" id="UP001301958">
    <property type="component" value="Unassembled WGS sequence"/>
</dbReference>
<accession>A0AAN7GNF4</accession>
<keyword evidence="4" id="KW-1185">Reference proteome</keyword>
<keyword evidence="2" id="KW-1133">Transmembrane helix</keyword>